<dbReference type="SMART" id="SM00382">
    <property type="entry name" value="AAA"/>
    <property type="match status" value="1"/>
</dbReference>
<name>K6X284_9ACTN</name>
<dbReference type="eggNOG" id="COG0714">
    <property type="taxonomic scope" value="Bacteria"/>
</dbReference>
<evidence type="ECO:0000313" key="3">
    <source>
        <dbReference type="Proteomes" id="UP000008363"/>
    </source>
</evidence>
<dbReference type="AlphaFoldDB" id="K6X284"/>
<dbReference type="CDD" id="cd00009">
    <property type="entry name" value="AAA"/>
    <property type="match status" value="1"/>
</dbReference>
<feature type="domain" description="AAA+ ATPase" evidence="1">
    <location>
        <begin position="39"/>
        <end position="204"/>
    </location>
</feature>
<evidence type="ECO:0000313" key="2">
    <source>
        <dbReference type="EMBL" id="GAB92894.1"/>
    </source>
</evidence>
<protein>
    <recommendedName>
        <fullName evidence="1">AAA+ ATPase domain-containing protein</fullName>
    </recommendedName>
</protein>
<dbReference type="Gene3D" id="3.40.50.300">
    <property type="entry name" value="P-loop containing nucleotide triphosphate hydrolases"/>
    <property type="match status" value="1"/>
</dbReference>
<dbReference type="InterPro" id="IPR003593">
    <property type="entry name" value="AAA+_ATPase"/>
</dbReference>
<gene>
    <name evidence="2" type="ORF">GORHZ_197_00510</name>
</gene>
<evidence type="ECO:0000259" key="1">
    <source>
        <dbReference type="SMART" id="SM00382"/>
    </source>
</evidence>
<dbReference type="STRING" id="1108045.GORHZ_197_00510"/>
<proteinExistence type="predicted"/>
<dbReference type="PANTHER" id="PTHR42759:SF1">
    <property type="entry name" value="MAGNESIUM-CHELATASE SUBUNIT CHLD"/>
    <property type="match status" value="1"/>
</dbReference>
<dbReference type="Proteomes" id="UP000008363">
    <property type="component" value="Unassembled WGS sequence"/>
</dbReference>
<dbReference type="RefSeq" id="WP_006337619.1">
    <property type="nucleotide sequence ID" value="NZ_BAHC01000197.1"/>
</dbReference>
<sequence length="294" mass="32212">MTASNSLFESPQDVVERLDEVDYLADEGLATALYLATSLGMPLLLEGEPGVGKTSAAISLATALGTDLIRLQCYEGLSAHDALYEWNYQRQLLAIRLSEAREESISDADLYAPEYLSERPLLAAIRYRGARPPVLLIDEIDRADDEFEALLFEFLGEGAVSIPELGTIRAERRPVVVLTSNRSRELHDALRRRCLYHWIAYPGAAQVAAVLRRTVHGAPDSLIADASVFVGRVRELDLDKPPGMAEAIDWVSALITLGVSELMPDTVRPTLGTLVKTPDDQDTLVEALDRGAVL</sequence>
<dbReference type="InterPro" id="IPR050764">
    <property type="entry name" value="CbbQ/NirQ/NorQ/GpvN"/>
</dbReference>
<dbReference type="SUPFAM" id="SSF52540">
    <property type="entry name" value="P-loop containing nucleoside triphosphate hydrolases"/>
    <property type="match status" value="1"/>
</dbReference>
<keyword evidence="3" id="KW-1185">Reference proteome</keyword>
<dbReference type="InterPro" id="IPR011704">
    <property type="entry name" value="ATPase_dyneun-rel_AAA"/>
</dbReference>
<organism evidence="2 3">
    <name type="scientific">Gordonia rhizosphera NBRC 16068</name>
    <dbReference type="NCBI Taxonomy" id="1108045"/>
    <lineage>
        <taxon>Bacteria</taxon>
        <taxon>Bacillati</taxon>
        <taxon>Actinomycetota</taxon>
        <taxon>Actinomycetes</taxon>
        <taxon>Mycobacteriales</taxon>
        <taxon>Gordoniaceae</taxon>
        <taxon>Gordonia</taxon>
    </lineage>
</organism>
<dbReference type="GO" id="GO:0005524">
    <property type="term" value="F:ATP binding"/>
    <property type="evidence" value="ECO:0007669"/>
    <property type="project" value="InterPro"/>
</dbReference>
<comment type="caution">
    <text evidence="2">The sequence shown here is derived from an EMBL/GenBank/DDBJ whole genome shotgun (WGS) entry which is preliminary data.</text>
</comment>
<dbReference type="PANTHER" id="PTHR42759">
    <property type="entry name" value="MOXR FAMILY PROTEIN"/>
    <property type="match status" value="1"/>
</dbReference>
<reference evidence="2 3" key="1">
    <citation type="submission" date="2012-08" db="EMBL/GenBank/DDBJ databases">
        <title>Whole genome shotgun sequence of Gordonia rhizosphera NBRC 16068.</title>
        <authorList>
            <person name="Takarada H."/>
            <person name="Isaki S."/>
            <person name="Hosoyama A."/>
            <person name="Tsuchikane K."/>
            <person name="Katsumata H."/>
            <person name="Baba S."/>
            <person name="Ohji S."/>
            <person name="Yamazaki S."/>
            <person name="Fujita N."/>
        </authorList>
    </citation>
    <scope>NUCLEOTIDE SEQUENCE [LARGE SCALE GENOMIC DNA]</scope>
    <source>
        <strain evidence="2 3">NBRC 16068</strain>
    </source>
</reference>
<dbReference type="GO" id="GO:0016887">
    <property type="term" value="F:ATP hydrolysis activity"/>
    <property type="evidence" value="ECO:0007669"/>
    <property type="project" value="InterPro"/>
</dbReference>
<accession>K6X284</accession>
<dbReference type="InterPro" id="IPR027417">
    <property type="entry name" value="P-loop_NTPase"/>
</dbReference>
<dbReference type="Pfam" id="PF07728">
    <property type="entry name" value="AAA_5"/>
    <property type="match status" value="1"/>
</dbReference>
<dbReference type="EMBL" id="BAHC01000197">
    <property type="protein sequence ID" value="GAB92894.1"/>
    <property type="molecule type" value="Genomic_DNA"/>
</dbReference>
<dbReference type="OrthoDB" id="9783370at2"/>